<evidence type="ECO:0000313" key="5">
    <source>
        <dbReference type="Proteomes" id="UP000236173"/>
    </source>
</evidence>
<dbReference type="PANTHER" id="PTHR35889">
    <property type="entry name" value="CYCLOINULO-OLIGOSACCHARIDE FRUCTANOTRANSFERASE-RELATED"/>
    <property type="match status" value="1"/>
</dbReference>
<dbReference type="Proteomes" id="UP000236173">
    <property type="component" value="Unassembled WGS sequence"/>
</dbReference>
<evidence type="ECO:0000313" key="4">
    <source>
        <dbReference type="EMBL" id="GBC98890.1"/>
    </source>
</evidence>
<dbReference type="Pfam" id="PF07587">
    <property type="entry name" value="PSD1"/>
    <property type="match status" value="1"/>
</dbReference>
<gene>
    <name evidence="4" type="ORF">HRbin17_01407</name>
</gene>
<evidence type="ECO:0008006" key="6">
    <source>
        <dbReference type="Google" id="ProtNLM"/>
    </source>
</evidence>
<evidence type="ECO:0000256" key="1">
    <source>
        <dbReference type="SAM" id="SignalP"/>
    </source>
</evidence>
<dbReference type="Pfam" id="PF07583">
    <property type="entry name" value="PSCyt2"/>
    <property type="match status" value="1"/>
</dbReference>
<sequence length="555" mass="63725">MCRQLVGLTVALTLAWVIALAESPHNAPQSEQSVVQAINGALARYWYEHQIKPAPPATDAEFLRRVYLDLTGNVPPEEVTRQFLADRSPDKRRRLVEQLLNSPDYAKWWATMWRIWLIGRDSRRVGVVAGVRAMEQWLQDKLAQNVPYNRWVYELLTASGRTDENGAASFFVKYEARPEELAGAVSRIFLGTRIQCAQCHDAFNDPRWKQTDFWSVAAYFARVRLRPVRDQNRIVAFEVWDAPRGEAVMERHGQRQVVTPKFVLANLSLPEEPSDRRAAFAAYLTHPQNRLFAQAVVNRYWAYFFGHGLVHPIDDFRPDNAPVVPEVLEQLTDDFTQNGYDLKRLIRIIVSTRAYQLSCQAPGSKPNSPETFAQAQLRPLMPEQLFNAFLRATGAEEVLKARVPRLYEQLQQFMVRRFVLVFSTDDEPDVAAFEQTIQQALMLMNNEQVQRAVRLAGGLPIFRDVGDGQTDADEEHLNALFLRFYCRYPTPEEKRVMLEHVRREAAGLQRIPVLRGRRDIRLAMMQGNVPLPPKAQAFEDIAWALLNAGEFLFNH</sequence>
<dbReference type="InterPro" id="IPR011444">
    <property type="entry name" value="DUF1549"/>
</dbReference>
<reference evidence="5" key="1">
    <citation type="submission" date="2017-09" db="EMBL/GenBank/DDBJ databases">
        <title>Metaegenomics of thermophilic ammonia-oxidizing enrichment culture.</title>
        <authorList>
            <person name="Kato S."/>
            <person name="Suzuki K."/>
        </authorList>
    </citation>
    <scope>NUCLEOTIDE SEQUENCE [LARGE SCALE GENOMIC DNA]</scope>
</reference>
<dbReference type="InterPro" id="IPR022655">
    <property type="entry name" value="DUF1553"/>
</dbReference>
<accession>A0A2H5XCI0</accession>
<feature type="signal peptide" evidence="1">
    <location>
        <begin position="1"/>
        <end position="21"/>
    </location>
</feature>
<feature type="domain" description="DUF1549" evidence="2">
    <location>
        <begin position="38"/>
        <end position="224"/>
    </location>
</feature>
<dbReference type="PANTHER" id="PTHR35889:SF3">
    <property type="entry name" value="F-BOX DOMAIN-CONTAINING PROTEIN"/>
    <property type="match status" value="1"/>
</dbReference>
<comment type="caution">
    <text evidence="4">The sequence shown here is derived from an EMBL/GenBank/DDBJ whole genome shotgun (WGS) entry which is preliminary data.</text>
</comment>
<evidence type="ECO:0000259" key="2">
    <source>
        <dbReference type="Pfam" id="PF07583"/>
    </source>
</evidence>
<dbReference type="AlphaFoldDB" id="A0A2H5XCI0"/>
<dbReference type="EMBL" id="BEHT01000017">
    <property type="protein sequence ID" value="GBC98890.1"/>
    <property type="molecule type" value="Genomic_DNA"/>
</dbReference>
<keyword evidence="1" id="KW-0732">Signal</keyword>
<name>A0A2H5XCI0_9BACT</name>
<protein>
    <recommendedName>
        <fullName evidence="6">Cytochrome c domain-containing protein</fullName>
    </recommendedName>
</protein>
<organism evidence="4 5">
    <name type="scientific">Candidatus Fervidibacter japonicus</name>
    <dbReference type="NCBI Taxonomy" id="2035412"/>
    <lineage>
        <taxon>Bacteria</taxon>
        <taxon>Candidatus Fervidibacterota</taxon>
        <taxon>Candidatus Fervidibacter</taxon>
    </lineage>
</organism>
<feature type="chain" id="PRO_5014177399" description="Cytochrome c domain-containing protein" evidence="1">
    <location>
        <begin position="22"/>
        <end position="555"/>
    </location>
</feature>
<proteinExistence type="predicted"/>
<feature type="domain" description="DUF1553" evidence="3">
    <location>
        <begin position="276"/>
        <end position="500"/>
    </location>
</feature>
<evidence type="ECO:0000259" key="3">
    <source>
        <dbReference type="Pfam" id="PF07587"/>
    </source>
</evidence>